<name>A0AAV2N0L5_9HYME</name>
<comment type="subcellular location">
    <subcellularLocation>
        <location evidence="1">Nucleus</location>
        <location evidence="1">Nuclear pore complex</location>
    </subcellularLocation>
</comment>
<reference evidence="9 10" key="1">
    <citation type="submission" date="2024-04" db="EMBL/GenBank/DDBJ databases">
        <authorList>
            <consortium name="Molecular Ecology Group"/>
        </authorList>
    </citation>
    <scope>NUCLEOTIDE SEQUENCE [LARGE SCALE GENOMIC DNA]</scope>
</reference>
<accession>A0AAV2N0L5</accession>
<evidence type="ECO:0000313" key="10">
    <source>
        <dbReference type="Proteomes" id="UP001497644"/>
    </source>
</evidence>
<evidence type="ECO:0000256" key="5">
    <source>
        <dbReference type="ARBA" id="ARBA00023010"/>
    </source>
</evidence>
<evidence type="ECO:0000256" key="2">
    <source>
        <dbReference type="ARBA" id="ARBA00022448"/>
    </source>
</evidence>
<keyword evidence="4" id="KW-0653">Protein transport</keyword>
<dbReference type="GO" id="GO:0051028">
    <property type="term" value="P:mRNA transport"/>
    <property type="evidence" value="ECO:0007669"/>
    <property type="project" value="UniProtKB-KW"/>
</dbReference>
<evidence type="ECO:0000256" key="7">
    <source>
        <dbReference type="ARBA" id="ARBA00023242"/>
    </source>
</evidence>
<sequence>MAFTFGTPAVTSSSTNFGFGTQKAATGFGLSNTSFGTTTPTSSTLTFGALPAPTTSIGLNFGFGTATTSTQAQCSGLILGTNAPTTMTTAPSLFPAPTTSAPLFTGLNFGTPATTNALTFGAPSNTTATGSLTFGTATTNTSLFGTGTSGGTLLGAKPTIAATTTTSTNKGLGGLDVSVNNKGLSQGNSSSTAAKENLLPNELMQTIDKFKDVVKIQKGLSSDIARGSARPLNRCAEDTASLMEILSTLSGSVQRDRSSADKLKQDTAKALQSSEIAQRTHDTPPGLQYENNTPLQFFMELAESFEHDLMLFRSQIETTEKHIQAMMAPRTLTPQELTMAMNKLHESLVAVAGRLQNVHAKVQQQKEQYLNFRKYVLKDNTNVFDSIKINGKSSRSSIGRITSGPTPFGPGNKSFLSSTTLNSNRPASYETRNPLVWESSTPVSSATNIAIGSSMKPPTASLNFNAPINLTAPLPVNGSSSNFQLQKPPVGNKRGKH</sequence>
<gene>
    <name evidence="9" type="ORF">LPLAT_LOCUS33</name>
</gene>
<dbReference type="GO" id="GO:0005643">
    <property type="term" value="C:nuclear pore"/>
    <property type="evidence" value="ECO:0007669"/>
    <property type="project" value="UniProtKB-SubCell"/>
</dbReference>
<keyword evidence="5" id="KW-0811">Translocation</keyword>
<evidence type="ECO:0000256" key="1">
    <source>
        <dbReference type="ARBA" id="ARBA00004567"/>
    </source>
</evidence>
<dbReference type="PANTHER" id="PTHR13437:SF2">
    <property type="entry name" value="NUCLEOPORIN P58_P45"/>
    <property type="match status" value="1"/>
</dbReference>
<keyword evidence="3" id="KW-0509">mRNA transport</keyword>
<proteinExistence type="predicted"/>
<dbReference type="EMBL" id="OZ034824">
    <property type="protein sequence ID" value="CAL1673045.1"/>
    <property type="molecule type" value="Genomic_DNA"/>
</dbReference>
<dbReference type="Proteomes" id="UP001497644">
    <property type="component" value="Chromosome 1"/>
</dbReference>
<dbReference type="Gene3D" id="6.10.140.1350">
    <property type="match status" value="1"/>
</dbReference>
<evidence type="ECO:0000256" key="6">
    <source>
        <dbReference type="ARBA" id="ARBA00023132"/>
    </source>
</evidence>
<dbReference type="Pfam" id="PF15967">
    <property type="entry name" value="Nucleoporin_FG2"/>
    <property type="match status" value="1"/>
</dbReference>
<feature type="region of interest" description="Disordered" evidence="8">
    <location>
        <begin position="267"/>
        <end position="287"/>
    </location>
</feature>
<feature type="compositionally biased region" description="Polar residues" evidence="8">
    <location>
        <begin position="414"/>
        <end position="426"/>
    </location>
</feature>
<evidence type="ECO:0000313" key="9">
    <source>
        <dbReference type="EMBL" id="CAL1673045.1"/>
    </source>
</evidence>
<dbReference type="AlphaFoldDB" id="A0AAV2N0L5"/>
<keyword evidence="10" id="KW-1185">Reference proteome</keyword>
<evidence type="ECO:0000256" key="3">
    <source>
        <dbReference type="ARBA" id="ARBA00022816"/>
    </source>
</evidence>
<feature type="region of interest" description="Disordered" evidence="8">
    <location>
        <begin position="478"/>
        <end position="497"/>
    </location>
</feature>
<organism evidence="9 10">
    <name type="scientific">Lasius platythorax</name>
    <dbReference type="NCBI Taxonomy" id="488582"/>
    <lineage>
        <taxon>Eukaryota</taxon>
        <taxon>Metazoa</taxon>
        <taxon>Ecdysozoa</taxon>
        <taxon>Arthropoda</taxon>
        <taxon>Hexapoda</taxon>
        <taxon>Insecta</taxon>
        <taxon>Pterygota</taxon>
        <taxon>Neoptera</taxon>
        <taxon>Endopterygota</taxon>
        <taxon>Hymenoptera</taxon>
        <taxon>Apocrita</taxon>
        <taxon>Aculeata</taxon>
        <taxon>Formicoidea</taxon>
        <taxon>Formicidae</taxon>
        <taxon>Formicinae</taxon>
        <taxon>Lasius</taxon>
        <taxon>Lasius</taxon>
    </lineage>
</organism>
<dbReference type="GO" id="GO:0017056">
    <property type="term" value="F:structural constituent of nuclear pore"/>
    <property type="evidence" value="ECO:0007669"/>
    <property type="project" value="InterPro"/>
</dbReference>
<dbReference type="GO" id="GO:0015031">
    <property type="term" value="P:protein transport"/>
    <property type="evidence" value="ECO:0007669"/>
    <property type="project" value="UniProtKB-KW"/>
</dbReference>
<dbReference type="InterPro" id="IPR024882">
    <property type="entry name" value="NUP58/p45/49"/>
</dbReference>
<keyword evidence="6" id="KW-0906">Nuclear pore complex</keyword>
<dbReference type="PANTHER" id="PTHR13437">
    <property type="entry name" value="NUCLEOPORIN P58/P45 NUCLEOPORIN-LIKE PROTEIN 1"/>
    <property type="match status" value="1"/>
</dbReference>
<keyword evidence="7" id="KW-0539">Nucleus</keyword>
<evidence type="ECO:0000256" key="4">
    <source>
        <dbReference type="ARBA" id="ARBA00022927"/>
    </source>
</evidence>
<dbReference type="GO" id="GO:0008139">
    <property type="term" value="F:nuclear localization sequence binding"/>
    <property type="evidence" value="ECO:0007669"/>
    <property type="project" value="InterPro"/>
</dbReference>
<feature type="compositionally biased region" description="Low complexity" evidence="8">
    <location>
        <begin position="395"/>
        <end position="404"/>
    </location>
</feature>
<protein>
    <recommendedName>
        <fullName evidence="11">Nucleoporin Nup58</fullName>
    </recommendedName>
</protein>
<feature type="region of interest" description="Disordered" evidence="8">
    <location>
        <begin position="395"/>
        <end position="429"/>
    </location>
</feature>
<evidence type="ECO:0000256" key="8">
    <source>
        <dbReference type="SAM" id="MobiDB-lite"/>
    </source>
</evidence>
<evidence type="ECO:0008006" key="11">
    <source>
        <dbReference type="Google" id="ProtNLM"/>
    </source>
</evidence>
<keyword evidence="2" id="KW-0813">Transport</keyword>